<proteinExistence type="predicted"/>
<evidence type="ECO:0000256" key="2">
    <source>
        <dbReference type="SAM" id="Phobius"/>
    </source>
</evidence>
<evidence type="ECO:0000256" key="1">
    <source>
        <dbReference type="SAM" id="MobiDB-lite"/>
    </source>
</evidence>
<name>A0A2T2P6U6_CORCC</name>
<accession>A0A2T2P6U6</accession>
<feature type="region of interest" description="Disordered" evidence="1">
    <location>
        <begin position="91"/>
        <end position="114"/>
    </location>
</feature>
<keyword evidence="2" id="KW-0472">Membrane</keyword>
<feature type="transmembrane region" description="Helical" evidence="2">
    <location>
        <begin position="265"/>
        <end position="288"/>
    </location>
</feature>
<keyword evidence="2" id="KW-0812">Transmembrane</keyword>
<dbReference type="Proteomes" id="UP000240883">
    <property type="component" value="Unassembled WGS sequence"/>
</dbReference>
<reference evidence="3 4" key="1">
    <citation type="journal article" date="2018" name="Front. Microbiol.">
        <title>Genome-Wide Analysis of Corynespora cassiicola Leaf Fall Disease Putative Effectors.</title>
        <authorList>
            <person name="Lopez D."/>
            <person name="Ribeiro S."/>
            <person name="Label P."/>
            <person name="Fumanal B."/>
            <person name="Venisse J.S."/>
            <person name="Kohler A."/>
            <person name="de Oliveira R.R."/>
            <person name="Labutti K."/>
            <person name="Lipzen A."/>
            <person name="Lail K."/>
            <person name="Bauer D."/>
            <person name="Ohm R.A."/>
            <person name="Barry K.W."/>
            <person name="Spatafora J."/>
            <person name="Grigoriev I.V."/>
            <person name="Martin F.M."/>
            <person name="Pujade-Renaud V."/>
        </authorList>
    </citation>
    <scope>NUCLEOTIDE SEQUENCE [LARGE SCALE GENOMIC DNA]</scope>
    <source>
        <strain evidence="3 4">Philippines</strain>
    </source>
</reference>
<dbReference type="AlphaFoldDB" id="A0A2T2P6U6"/>
<protein>
    <submittedName>
        <fullName evidence="3">Uncharacterized protein</fullName>
    </submittedName>
</protein>
<keyword evidence="4" id="KW-1185">Reference proteome</keyword>
<evidence type="ECO:0000313" key="3">
    <source>
        <dbReference type="EMBL" id="PSN73407.1"/>
    </source>
</evidence>
<organism evidence="3 4">
    <name type="scientific">Corynespora cassiicola Philippines</name>
    <dbReference type="NCBI Taxonomy" id="1448308"/>
    <lineage>
        <taxon>Eukaryota</taxon>
        <taxon>Fungi</taxon>
        <taxon>Dikarya</taxon>
        <taxon>Ascomycota</taxon>
        <taxon>Pezizomycotina</taxon>
        <taxon>Dothideomycetes</taxon>
        <taxon>Pleosporomycetidae</taxon>
        <taxon>Pleosporales</taxon>
        <taxon>Corynesporascaceae</taxon>
        <taxon>Corynespora</taxon>
    </lineage>
</organism>
<dbReference type="OrthoDB" id="504210at2759"/>
<sequence length="306" mass="33821">MAPKPTPLSPLPPGTTPITRKDVIYHLPTTPSHTTPLKSTILLPRNSAWQSGLHFHAQHTEYLRLARGCIFVHHGTRTVLLSAAAGGVWAQNRGTGDDLEGEQGRGREQSDGSTAGNAFVVRIPPYTRHNWGRAEAWMDKLQPGGDWRERERARHLPEDIFDDVVVEEWVGTLGESGTPSIDKALFFWNLNGILVPPERPSAAPKLGVLQRVAKSALGDGGYVELQLFVVFHALDNWPVLIPMEGCSNPILGVIPMDGFERGFEWVVTFVVLSFAGLIGWLIGLHAVAEDRTPEELWTVRQGKRKD</sequence>
<dbReference type="EMBL" id="KZ678129">
    <property type="protein sequence ID" value="PSN73407.1"/>
    <property type="molecule type" value="Genomic_DNA"/>
</dbReference>
<keyword evidence="2" id="KW-1133">Transmembrane helix</keyword>
<evidence type="ECO:0000313" key="4">
    <source>
        <dbReference type="Proteomes" id="UP000240883"/>
    </source>
</evidence>
<gene>
    <name evidence="3" type="ORF">BS50DRAFT_186259</name>
</gene>